<keyword evidence="3" id="KW-1185">Reference proteome</keyword>
<evidence type="ECO:0000313" key="3">
    <source>
        <dbReference type="Proteomes" id="UP001055115"/>
    </source>
</evidence>
<comment type="caution">
    <text evidence="2">The sequence shown here is derived from an EMBL/GenBank/DDBJ whole genome shotgun (WGS) entry which is preliminary data.</text>
</comment>
<feature type="compositionally biased region" description="Basic residues" evidence="1">
    <location>
        <begin position="45"/>
        <end position="61"/>
    </location>
</feature>
<sequence>MEKGTGGNDEEMRNESEDEVRGETRDERRETAKRRGWRLQPLRNWIKRMMKKARQKGRRRGAVGIERSREQKPKKQERKHGQIMH</sequence>
<dbReference type="AlphaFoldDB" id="A0AA37LAK3"/>
<feature type="region of interest" description="Disordered" evidence="1">
    <location>
        <begin position="1"/>
        <end position="85"/>
    </location>
</feature>
<protein>
    <submittedName>
        <fullName evidence="2">Uncharacterized protein</fullName>
    </submittedName>
</protein>
<gene>
    <name evidence="2" type="ORF">ColSpa_05282</name>
</gene>
<evidence type="ECO:0000313" key="2">
    <source>
        <dbReference type="EMBL" id="GKT45101.1"/>
    </source>
</evidence>
<feature type="compositionally biased region" description="Basic residues" evidence="1">
    <location>
        <begin position="75"/>
        <end position="85"/>
    </location>
</feature>
<organism evidence="2 3">
    <name type="scientific">Colletotrichum spaethianum</name>
    <dbReference type="NCBI Taxonomy" id="700344"/>
    <lineage>
        <taxon>Eukaryota</taxon>
        <taxon>Fungi</taxon>
        <taxon>Dikarya</taxon>
        <taxon>Ascomycota</taxon>
        <taxon>Pezizomycotina</taxon>
        <taxon>Sordariomycetes</taxon>
        <taxon>Hypocreomycetidae</taxon>
        <taxon>Glomerellales</taxon>
        <taxon>Glomerellaceae</taxon>
        <taxon>Colletotrichum</taxon>
        <taxon>Colletotrichum spaethianum species complex</taxon>
    </lineage>
</organism>
<name>A0AA37LAK3_9PEZI</name>
<dbReference type="EMBL" id="BQXU01000011">
    <property type="protein sequence ID" value="GKT45101.1"/>
    <property type="molecule type" value="Genomic_DNA"/>
</dbReference>
<reference evidence="2 3" key="1">
    <citation type="submission" date="2022-03" db="EMBL/GenBank/DDBJ databases">
        <title>Genome data of Colletotrichum spp.</title>
        <authorList>
            <person name="Utami Y.D."/>
            <person name="Hiruma K."/>
        </authorList>
    </citation>
    <scope>NUCLEOTIDE SEQUENCE [LARGE SCALE GENOMIC DNA]</scope>
    <source>
        <strain evidence="2 3">MAFF 239500</strain>
    </source>
</reference>
<dbReference type="RefSeq" id="XP_049127451.1">
    <property type="nucleotide sequence ID" value="XM_049271494.1"/>
</dbReference>
<proteinExistence type="predicted"/>
<evidence type="ECO:0000256" key="1">
    <source>
        <dbReference type="SAM" id="MobiDB-lite"/>
    </source>
</evidence>
<dbReference type="Proteomes" id="UP001055115">
    <property type="component" value="Unassembled WGS sequence"/>
</dbReference>
<accession>A0AA37LAK3</accession>
<feature type="compositionally biased region" description="Basic and acidic residues" evidence="1">
    <location>
        <begin position="10"/>
        <end position="30"/>
    </location>
</feature>
<dbReference type="GeneID" id="73326084"/>